<keyword evidence="3" id="KW-1185">Reference proteome</keyword>
<sequence>MVLGQPQATVDPAYEGSAINQQTLQKMSKAMNQVMRAILPVWKTAPITILHRESGIPPVDQLLEENRWTRLILWRAERARLPSLHTTTSSSEDTKDRRKTSSGRVFDAQTSCLHHARGRSSYSDASDKKK</sequence>
<feature type="region of interest" description="Disordered" evidence="1">
    <location>
        <begin position="83"/>
        <end position="130"/>
    </location>
</feature>
<name>A0A1L7WAV9_FUSPR</name>
<proteinExistence type="predicted"/>
<organism evidence="2 3">
    <name type="scientific">Fusarium proliferatum (strain ET1)</name>
    <name type="common">Orchid endophyte fungus</name>
    <dbReference type="NCBI Taxonomy" id="1227346"/>
    <lineage>
        <taxon>Eukaryota</taxon>
        <taxon>Fungi</taxon>
        <taxon>Dikarya</taxon>
        <taxon>Ascomycota</taxon>
        <taxon>Pezizomycotina</taxon>
        <taxon>Sordariomycetes</taxon>
        <taxon>Hypocreomycetidae</taxon>
        <taxon>Hypocreales</taxon>
        <taxon>Nectriaceae</taxon>
        <taxon>Fusarium</taxon>
        <taxon>Fusarium fujikuroi species complex</taxon>
    </lineage>
</organism>
<dbReference type="GeneID" id="42059630"/>
<evidence type="ECO:0000256" key="1">
    <source>
        <dbReference type="SAM" id="MobiDB-lite"/>
    </source>
</evidence>
<dbReference type="AlphaFoldDB" id="A0A1L7WAV9"/>
<evidence type="ECO:0000313" key="3">
    <source>
        <dbReference type="Proteomes" id="UP000183971"/>
    </source>
</evidence>
<reference evidence="3" key="1">
    <citation type="journal article" date="2016" name="Genome Biol. Evol.">
        <title>Comparative 'omics' of the Fusarium fujikuroi species complex highlights differences in genetic potential and metabolite synthesis.</title>
        <authorList>
            <person name="Niehaus E.-M."/>
            <person name="Muensterkoetter M."/>
            <person name="Proctor R.H."/>
            <person name="Brown D.W."/>
            <person name="Sharon A."/>
            <person name="Idan Y."/>
            <person name="Oren-Young L."/>
            <person name="Sieber C.M."/>
            <person name="Novak O."/>
            <person name="Pencik A."/>
            <person name="Tarkowska D."/>
            <person name="Hromadova K."/>
            <person name="Freeman S."/>
            <person name="Maymon M."/>
            <person name="Elazar M."/>
            <person name="Youssef S.A."/>
            <person name="El-Shabrawy E.S.M."/>
            <person name="Shalaby A.B.A."/>
            <person name="Houterman P."/>
            <person name="Brock N.L."/>
            <person name="Burkhardt I."/>
            <person name="Tsavkelova E.A."/>
            <person name="Dickschat J.S."/>
            <person name="Galuszka P."/>
            <person name="Gueldener U."/>
            <person name="Tudzynski B."/>
        </authorList>
    </citation>
    <scope>NUCLEOTIDE SEQUENCE [LARGE SCALE GENOMIC DNA]</scope>
    <source>
        <strain evidence="3">ET1</strain>
    </source>
</reference>
<dbReference type="VEuPathDB" id="FungiDB:FPRO_14773"/>
<dbReference type="EMBL" id="FJOF01000018">
    <property type="protein sequence ID" value="CZR49750.1"/>
    <property type="molecule type" value="Genomic_DNA"/>
</dbReference>
<dbReference type="Proteomes" id="UP000183971">
    <property type="component" value="Unassembled WGS sequence"/>
</dbReference>
<comment type="caution">
    <text evidence="2">The sequence shown here is derived from an EMBL/GenBank/DDBJ whole genome shotgun (WGS) entry which is preliminary data.</text>
</comment>
<gene>
    <name evidence="2" type="ORF">FPRO_14773</name>
</gene>
<dbReference type="RefSeq" id="XP_031090248.1">
    <property type="nucleotide sequence ID" value="XM_031225050.1"/>
</dbReference>
<protein>
    <submittedName>
        <fullName evidence="2">Uncharacterized protein</fullName>
    </submittedName>
</protein>
<evidence type="ECO:0000313" key="2">
    <source>
        <dbReference type="EMBL" id="CZR49750.1"/>
    </source>
</evidence>
<accession>A0A1L7WAV9</accession>